<dbReference type="InterPro" id="IPR040465">
    <property type="entry name" value="CtsR_N"/>
</dbReference>
<gene>
    <name evidence="3" type="ORF">H9892_01685</name>
</gene>
<dbReference type="Proteomes" id="UP000823990">
    <property type="component" value="Unassembled WGS sequence"/>
</dbReference>
<evidence type="ECO:0000259" key="1">
    <source>
        <dbReference type="Pfam" id="PF05848"/>
    </source>
</evidence>
<dbReference type="InterPro" id="IPR041473">
    <property type="entry name" value="CtsR_C"/>
</dbReference>
<name>A0A9D1TRC3_9FIRM</name>
<reference evidence="3" key="1">
    <citation type="journal article" date="2021" name="PeerJ">
        <title>Extensive microbial diversity within the chicken gut microbiome revealed by metagenomics and culture.</title>
        <authorList>
            <person name="Gilroy R."/>
            <person name="Ravi A."/>
            <person name="Getino M."/>
            <person name="Pursley I."/>
            <person name="Horton D.L."/>
            <person name="Alikhan N.F."/>
            <person name="Baker D."/>
            <person name="Gharbi K."/>
            <person name="Hall N."/>
            <person name="Watson M."/>
            <person name="Adriaenssens E.M."/>
            <person name="Foster-Nyarko E."/>
            <person name="Jarju S."/>
            <person name="Secka A."/>
            <person name="Antonio M."/>
            <person name="Oren A."/>
            <person name="Chaudhuri R.R."/>
            <person name="La Ragione R."/>
            <person name="Hildebrand F."/>
            <person name="Pallen M.J."/>
        </authorList>
    </citation>
    <scope>NUCLEOTIDE SEQUENCE</scope>
    <source>
        <strain evidence="3">12435</strain>
    </source>
</reference>
<dbReference type="Pfam" id="PF05848">
    <property type="entry name" value="CtsR"/>
    <property type="match status" value="1"/>
</dbReference>
<proteinExistence type="predicted"/>
<sequence length="163" mass="17906">MANISNIIEQFLLDLFADGDNVSISRNELADYFSCAPSQINYVLMTRFTPARGYVIESRRGGGGYINLTRLGDDRNKLLEELAELPVSGGMTHHTVVQLLCRLTDSGVINKDTADMLSAVMTDKAIVAPSVSKNIVRAGMMRALAARLLKKEEEEKNNGDKNV</sequence>
<dbReference type="EMBL" id="DXHS01000029">
    <property type="protein sequence ID" value="HIW02032.1"/>
    <property type="molecule type" value="Genomic_DNA"/>
</dbReference>
<evidence type="ECO:0000313" key="3">
    <source>
        <dbReference type="EMBL" id="HIW02032.1"/>
    </source>
</evidence>
<dbReference type="Pfam" id="PF17727">
    <property type="entry name" value="CtsR_C"/>
    <property type="match status" value="1"/>
</dbReference>
<feature type="domain" description="CtsR C-terminal dimerization" evidence="2">
    <location>
        <begin position="76"/>
        <end position="144"/>
    </location>
</feature>
<dbReference type="InterPro" id="IPR041908">
    <property type="entry name" value="CtsR_C_sf"/>
</dbReference>
<dbReference type="AlphaFoldDB" id="A0A9D1TRC3"/>
<reference evidence="3" key="2">
    <citation type="submission" date="2021-04" db="EMBL/GenBank/DDBJ databases">
        <authorList>
            <person name="Gilroy R."/>
        </authorList>
    </citation>
    <scope>NUCLEOTIDE SEQUENCE</scope>
    <source>
        <strain evidence="3">12435</strain>
    </source>
</reference>
<dbReference type="Gene3D" id="1.10.1200.150">
    <property type="entry name" value="Transcriptional regulator CtsR, C-terminal domain"/>
    <property type="match status" value="1"/>
</dbReference>
<evidence type="ECO:0000259" key="2">
    <source>
        <dbReference type="Pfam" id="PF17727"/>
    </source>
</evidence>
<evidence type="ECO:0000313" key="4">
    <source>
        <dbReference type="Proteomes" id="UP000823990"/>
    </source>
</evidence>
<accession>A0A9D1TRC3</accession>
<dbReference type="InterPro" id="IPR041902">
    <property type="entry name" value="CtsR_N_sf"/>
</dbReference>
<feature type="domain" description="CtsR N-terminal HTH" evidence="1">
    <location>
        <begin position="3"/>
        <end position="71"/>
    </location>
</feature>
<dbReference type="Gene3D" id="3.30.56.130">
    <property type="entry name" value="Transcriptional regulator CtsR, winged HTH domain"/>
    <property type="match status" value="1"/>
</dbReference>
<comment type="caution">
    <text evidence="3">The sequence shown here is derived from an EMBL/GenBank/DDBJ whole genome shotgun (WGS) entry which is preliminary data.</text>
</comment>
<organism evidence="3 4">
    <name type="scientific">Candidatus Protoclostridium stercorigallinarum</name>
    <dbReference type="NCBI Taxonomy" id="2838741"/>
    <lineage>
        <taxon>Bacteria</taxon>
        <taxon>Bacillati</taxon>
        <taxon>Bacillota</taxon>
        <taxon>Clostridia</taxon>
        <taxon>Candidatus Protoclostridium</taxon>
    </lineage>
</organism>
<protein>
    <submittedName>
        <fullName evidence="3">CtsR family transcriptional regulator</fullName>
    </submittedName>
</protein>